<feature type="transmembrane region" description="Helical" evidence="6">
    <location>
        <begin position="97"/>
        <end position="121"/>
    </location>
</feature>
<protein>
    <submittedName>
        <fullName evidence="7">APC family permease</fullName>
    </submittedName>
</protein>
<evidence type="ECO:0000256" key="6">
    <source>
        <dbReference type="SAM" id="Phobius"/>
    </source>
</evidence>
<dbReference type="EMBL" id="CP159280">
    <property type="protein sequence ID" value="XCH13967.1"/>
    <property type="molecule type" value="Genomic_DNA"/>
</dbReference>
<evidence type="ECO:0000256" key="1">
    <source>
        <dbReference type="ARBA" id="ARBA00004141"/>
    </source>
</evidence>
<keyword evidence="2" id="KW-0813">Transport</keyword>
<feature type="transmembrane region" description="Helical" evidence="6">
    <location>
        <begin position="215"/>
        <end position="240"/>
    </location>
</feature>
<keyword evidence="5 6" id="KW-0472">Membrane</keyword>
<feature type="transmembrane region" description="Helical" evidence="6">
    <location>
        <begin position="294"/>
        <end position="316"/>
    </location>
</feature>
<keyword evidence="4 6" id="KW-1133">Transmembrane helix</keyword>
<dbReference type="RefSeq" id="WP_353713648.1">
    <property type="nucleotide sequence ID" value="NZ_CP159280.1"/>
</dbReference>
<reference evidence="7" key="1">
    <citation type="submission" date="2024-06" db="EMBL/GenBank/DDBJ databases">
        <title>Biodegradation of dimethachlon by Arthrobacter sp. K5: mechanistic insights and ecological implications.</title>
        <authorList>
            <person name="Hu S."/>
            <person name="Lu P."/>
        </authorList>
    </citation>
    <scope>NUCLEOTIDE SEQUENCE</scope>
    <source>
        <strain evidence="7">K5</strain>
        <plasmid evidence="7">unnamed</plasmid>
    </source>
</reference>
<proteinExistence type="predicted"/>
<evidence type="ECO:0000256" key="5">
    <source>
        <dbReference type="ARBA" id="ARBA00023136"/>
    </source>
</evidence>
<evidence type="ECO:0000313" key="7">
    <source>
        <dbReference type="EMBL" id="XCH13967.1"/>
    </source>
</evidence>
<comment type="subcellular location">
    <subcellularLocation>
        <location evidence="1">Membrane</location>
        <topology evidence="1">Multi-pass membrane protein</topology>
    </subcellularLocation>
</comment>
<feature type="transmembrane region" description="Helical" evidence="6">
    <location>
        <begin position="252"/>
        <end position="274"/>
    </location>
</feature>
<feature type="transmembrane region" description="Helical" evidence="6">
    <location>
        <begin position="471"/>
        <end position="495"/>
    </location>
</feature>
<dbReference type="PROSITE" id="PS00218">
    <property type="entry name" value="AMINO_ACID_PERMEASE_1"/>
    <property type="match status" value="1"/>
</dbReference>
<feature type="transmembrane region" description="Helical" evidence="6">
    <location>
        <begin position="414"/>
        <end position="434"/>
    </location>
</feature>
<geneLocation type="plasmid" evidence="7">
    <name>unnamed</name>
</geneLocation>
<dbReference type="PIRSF" id="PIRSF006060">
    <property type="entry name" value="AA_transporter"/>
    <property type="match status" value="1"/>
</dbReference>
<dbReference type="InterPro" id="IPR052962">
    <property type="entry name" value="AA_Transporter_AGT"/>
</dbReference>
<dbReference type="InterPro" id="IPR004840">
    <property type="entry name" value="Amino_acid_permease_CS"/>
</dbReference>
<feature type="transmembrane region" description="Helical" evidence="6">
    <location>
        <begin position="173"/>
        <end position="195"/>
    </location>
</feature>
<organism evidence="7">
    <name type="scientific">Arthrobacter sp. K5</name>
    <dbReference type="NCBI Taxonomy" id="2839623"/>
    <lineage>
        <taxon>Bacteria</taxon>
        <taxon>Bacillati</taxon>
        <taxon>Actinomycetota</taxon>
        <taxon>Actinomycetes</taxon>
        <taxon>Micrococcales</taxon>
        <taxon>Micrococcaceae</taxon>
        <taxon>Arthrobacter</taxon>
    </lineage>
</organism>
<dbReference type="AlphaFoldDB" id="A0AAU8EWK9"/>
<feature type="transmembrane region" description="Helical" evidence="6">
    <location>
        <begin position="440"/>
        <end position="459"/>
    </location>
</feature>
<feature type="transmembrane region" description="Helical" evidence="6">
    <location>
        <begin position="501"/>
        <end position="517"/>
    </location>
</feature>
<dbReference type="Pfam" id="PF13520">
    <property type="entry name" value="AA_permease_2"/>
    <property type="match status" value="1"/>
</dbReference>
<evidence type="ECO:0000256" key="3">
    <source>
        <dbReference type="ARBA" id="ARBA00022692"/>
    </source>
</evidence>
<feature type="transmembrane region" description="Helical" evidence="6">
    <location>
        <begin position="141"/>
        <end position="161"/>
    </location>
</feature>
<dbReference type="GO" id="GO:0022857">
    <property type="term" value="F:transmembrane transporter activity"/>
    <property type="evidence" value="ECO:0007669"/>
    <property type="project" value="InterPro"/>
</dbReference>
<feature type="transmembrane region" description="Helical" evidence="6">
    <location>
        <begin position="355"/>
        <end position="374"/>
    </location>
</feature>
<evidence type="ECO:0000256" key="2">
    <source>
        <dbReference type="ARBA" id="ARBA00022448"/>
    </source>
</evidence>
<keyword evidence="7" id="KW-0614">Plasmid</keyword>
<sequence length="543" mass="57330">MSERHPITAQLTLDDLRLHRRLGYWSLVAMGIGSVIGSGWLFAAMYAAQAAGPASIIAWLIGGAIMLALALVTAELGITHPESGGLSRYPLYSNGRLAAGLIGWCGVIAVIGVPALEAAGVLQYAGSYIPGLFDGGTLTPLGILSAAILLAVFTLLNYFGVKLFSESNNIVTFIKVFIPVLAIAAFILSGFTGNGGAGGVSNLTVEGFAPNGLDAALSIIATGGILFSFNGASVIITVSGEVRNPRRTIPQAMITTIVFCLVLYMGLQMAFLFGVPADTLAATGWQGVNFDSPFASLALILGIQWLYWILIADAAISPSGAAIIGVGSNARNMFALAKNRFLPGWIQSIDQKWGVPRRALVVTYMIGLAFLLPLPSWHAIISIVGILGALTFGVASVSASVFRRTGVTKPDTRIRGVGFLAPLTFAAGGMVVSWVKWEVIAPTIPLLAIGVLWYAVTFAKQKHGRSDLQGGLWLLLFFAFLYLACYAGSFGIGIIPAPVDTIVVAAGSLLFYWWGVVEGVRYMRRHPEIGQSMGAETEQPAFA</sequence>
<name>A0AAU8EWK9_9MICC</name>
<accession>A0AAU8EWK9</accession>
<keyword evidence="3 6" id="KW-0812">Transmembrane</keyword>
<gene>
    <name evidence="7" type="ORF">ABRP34_22965</name>
</gene>
<dbReference type="PANTHER" id="PTHR47547:SF1">
    <property type="entry name" value="ASPARTATE-PROTON SYMPORTER"/>
    <property type="match status" value="1"/>
</dbReference>
<dbReference type="GO" id="GO:0006865">
    <property type="term" value="P:amino acid transport"/>
    <property type="evidence" value="ECO:0007669"/>
    <property type="project" value="InterPro"/>
</dbReference>
<dbReference type="InterPro" id="IPR002293">
    <property type="entry name" value="AA/rel_permease1"/>
</dbReference>
<feature type="transmembrane region" description="Helical" evidence="6">
    <location>
        <begin position="380"/>
        <end position="402"/>
    </location>
</feature>
<dbReference type="Gene3D" id="1.20.1740.10">
    <property type="entry name" value="Amino acid/polyamine transporter I"/>
    <property type="match status" value="1"/>
</dbReference>
<dbReference type="PANTHER" id="PTHR47547">
    <property type="match status" value="1"/>
</dbReference>
<evidence type="ECO:0000256" key="4">
    <source>
        <dbReference type="ARBA" id="ARBA00022989"/>
    </source>
</evidence>
<feature type="transmembrane region" description="Helical" evidence="6">
    <location>
        <begin position="54"/>
        <end position="76"/>
    </location>
</feature>
<dbReference type="GO" id="GO:0016020">
    <property type="term" value="C:membrane"/>
    <property type="evidence" value="ECO:0007669"/>
    <property type="project" value="UniProtKB-SubCell"/>
</dbReference>
<feature type="transmembrane region" description="Helical" evidence="6">
    <location>
        <begin position="22"/>
        <end position="48"/>
    </location>
</feature>